<proteinExistence type="predicted"/>
<feature type="binding site" evidence="3">
    <location>
        <begin position="253"/>
        <end position="260"/>
    </location>
    <ligand>
        <name>ATP</name>
        <dbReference type="ChEBI" id="CHEBI:30616"/>
    </ligand>
</feature>
<gene>
    <name evidence="6" type="ORF">GCM10010151_55650</name>
</gene>
<keyword evidence="2 3" id="KW-0067">ATP-binding</keyword>
<sequence length="479" mass="52162">MGLRKNAPSDNVMVPATADPFESPKWAPPIWHMPPALVLVVNLVRALVRLAGFLARHPIAVVIVGGLGGLTYALGWRLVAVLAAFAAVCLGCWAAYWWDSFVRLVGYPARARWRHLFVYRRHWQPVMVMSGLAFYRNAREYLPVIKRVAVTATTDRVLVKMLSGQAPGIWRDHAENLAHGFGAALCRIRTASRPGYLWLELVRRDALAEPLPALPVGAEDDHAVDLSSLPIGRREDGSTWRLRLLGTHVLIAGATGAGKGSILWGLVRALLPAVRAGLVQVWGIDPKRMELAFGRDVFNRYSDDASGGMVELLEAAVTEMQKRAARFGGVTRTFIATAADPFIVVMVDELAFLTAYCPERDLRKRADAALATLTSQGRSVGICVVGALQDPRKDVINIRNLFPTRIALRLDEAEQVDMVLGDGARDRSALADQISPIPEVGAGVGYIRLEDSPDPVRVRAAFVSDTDIAAMAGYLAEAA</sequence>
<feature type="transmembrane region" description="Helical" evidence="4">
    <location>
        <begin position="55"/>
        <end position="74"/>
    </location>
</feature>
<dbReference type="InterPro" id="IPR050206">
    <property type="entry name" value="FtsK/SpoIIIE/SftA"/>
</dbReference>
<dbReference type="Gene3D" id="3.40.50.300">
    <property type="entry name" value="P-loop containing nucleotide triphosphate hydrolases"/>
    <property type="match status" value="1"/>
</dbReference>
<feature type="transmembrane region" description="Helical" evidence="4">
    <location>
        <begin position="80"/>
        <end position="98"/>
    </location>
</feature>
<dbReference type="EMBL" id="BAAABM010000053">
    <property type="protein sequence ID" value="GAA0358821.1"/>
    <property type="molecule type" value="Genomic_DNA"/>
</dbReference>
<dbReference type="PANTHER" id="PTHR22683:SF41">
    <property type="entry name" value="DNA TRANSLOCASE FTSK"/>
    <property type="match status" value="1"/>
</dbReference>
<name>A0ABP3H4A2_9ACTN</name>
<dbReference type="PANTHER" id="PTHR22683">
    <property type="entry name" value="SPORULATION PROTEIN RELATED"/>
    <property type="match status" value="1"/>
</dbReference>
<comment type="caution">
    <text evidence="6">The sequence shown here is derived from an EMBL/GenBank/DDBJ whole genome shotgun (WGS) entry which is preliminary data.</text>
</comment>
<keyword evidence="4" id="KW-0472">Membrane</keyword>
<keyword evidence="4" id="KW-0812">Transmembrane</keyword>
<evidence type="ECO:0000259" key="5">
    <source>
        <dbReference type="PROSITE" id="PS50901"/>
    </source>
</evidence>
<protein>
    <submittedName>
        <fullName evidence="6">FtsK/SpoIIIE domain-containing protein</fullName>
    </submittedName>
</protein>
<keyword evidence="1 3" id="KW-0547">Nucleotide-binding</keyword>
<dbReference type="InterPro" id="IPR002543">
    <property type="entry name" value="FtsK_dom"/>
</dbReference>
<evidence type="ECO:0000256" key="2">
    <source>
        <dbReference type="ARBA" id="ARBA00022840"/>
    </source>
</evidence>
<feature type="domain" description="FtsK" evidence="5">
    <location>
        <begin position="235"/>
        <end position="417"/>
    </location>
</feature>
<dbReference type="Proteomes" id="UP001501822">
    <property type="component" value="Unassembled WGS sequence"/>
</dbReference>
<evidence type="ECO:0000256" key="1">
    <source>
        <dbReference type="ARBA" id="ARBA00022741"/>
    </source>
</evidence>
<dbReference type="InterPro" id="IPR027417">
    <property type="entry name" value="P-loop_NTPase"/>
</dbReference>
<dbReference type="RefSeq" id="WP_252804135.1">
    <property type="nucleotide sequence ID" value="NZ_BAAABM010000053.1"/>
</dbReference>
<evidence type="ECO:0000313" key="6">
    <source>
        <dbReference type="EMBL" id="GAA0358821.1"/>
    </source>
</evidence>
<dbReference type="SUPFAM" id="SSF52540">
    <property type="entry name" value="P-loop containing nucleoside triphosphate hydrolases"/>
    <property type="match status" value="1"/>
</dbReference>
<keyword evidence="7" id="KW-1185">Reference proteome</keyword>
<accession>A0ABP3H4A2</accession>
<keyword evidence="4" id="KW-1133">Transmembrane helix</keyword>
<dbReference type="Pfam" id="PF01580">
    <property type="entry name" value="FtsK_SpoIIIE"/>
    <property type="match status" value="1"/>
</dbReference>
<evidence type="ECO:0000256" key="4">
    <source>
        <dbReference type="SAM" id="Phobius"/>
    </source>
</evidence>
<reference evidence="7" key="1">
    <citation type="journal article" date="2019" name="Int. J. Syst. Evol. Microbiol.">
        <title>The Global Catalogue of Microorganisms (GCM) 10K type strain sequencing project: providing services to taxonomists for standard genome sequencing and annotation.</title>
        <authorList>
            <consortium name="The Broad Institute Genomics Platform"/>
            <consortium name="The Broad Institute Genome Sequencing Center for Infectious Disease"/>
            <person name="Wu L."/>
            <person name="Ma J."/>
        </authorList>
    </citation>
    <scope>NUCLEOTIDE SEQUENCE [LARGE SCALE GENOMIC DNA]</scope>
    <source>
        <strain evidence="7">JCM 3146</strain>
    </source>
</reference>
<dbReference type="CDD" id="cd01127">
    <property type="entry name" value="TrwB_TraG_TraD_VirD4"/>
    <property type="match status" value="1"/>
</dbReference>
<evidence type="ECO:0000313" key="7">
    <source>
        <dbReference type="Proteomes" id="UP001501822"/>
    </source>
</evidence>
<dbReference type="PROSITE" id="PS50901">
    <property type="entry name" value="FTSK"/>
    <property type="match status" value="1"/>
</dbReference>
<organism evidence="6 7">
    <name type="scientific">Actinoallomurus spadix</name>
    <dbReference type="NCBI Taxonomy" id="79912"/>
    <lineage>
        <taxon>Bacteria</taxon>
        <taxon>Bacillati</taxon>
        <taxon>Actinomycetota</taxon>
        <taxon>Actinomycetes</taxon>
        <taxon>Streptosporangiales</taxon>
        <taxon>Thermomonosporaceae</taxon>
        <taxon>Actinoallomurus</taxon>
    </lineage>
</organism>
<evidence type="ECO:0000256" key="3">
    <source>
        <dbReference type="PROSITE-ProRule" id="PRU00289"/>
    </source>
</evidence>